<sequence length="27" mass="2865">MSFGSNALPPSIQDLISLIEAVSKCMI</sequence>
<reference evidence="1" key="1">
    <citation type="submission" date="2018-05" db="EMBL/GenBank/DDBJ databases">
        <authorList>
            <person name="Lanie J.A."/>
            <person name="Ng W.-L."/>
            <person name="Kazmierczak K.M."/>
            <person name="Andrzejewski T.M."/>
            <person name="Davidsen T.M."/>
            <person name="Wayne K.J."/>
            <person name="Tettelin H."/>
            <person name="Glass J.I."/>
            <person name="Rusch D."/>
            <person name="Podicherti R."/>
            <person name="Tsui H.-C.T."/>
            <person name="Winkler M.E."/>
        </authorList>
    </citation>
    <scope>NUCLEOTIDE SEQUENCE</scope>
</reference>
<proteinExistence type="predicted"/>
<gene>
    <name evidence="1" type="ORF">METZ01_LOCUS12518</name>
</gene>
<evidence type="ECO:0000313" key="1">
    <source>
        <dbReference type="EMBL" id="SUZ59664.1"/>
    </source>
</evidence>
<accession>A0A381NZM6</accession>
<dbReference type="AlphaFoldDB" id="A0A381NZM6"/>
<dbReference type="EMBL" id="UINC01000691">
    <property type="protein sequence ID" value="SUZ59664.1"/>
    <property type="molecule type" value="Genomic_DNA"/>
</dbReference>
<name>A0A381NZM6_9ZZZZ</name>
<protein>
    <submittedName>
        <fullName evidence="1">Uncharacterized protein</fullName>
    </submittedName>
</protein>
<organism evidence="1">
    <name type="scientific">marine metagenome</name>
    <dbReference type="NCBI Taxonomy" id="408172"/>
    <lineage>
        <taxon>unclassified sequences</taxon>
        <taxon>metagenomes</taxon>
        <taxon>ecological metagenomes</taxon>
    </lineage>
</organism>